<evidence type="ECO:0000313" key="1">
    <source>
        <dbReference type="EMBL" id="PIC14995.1"/>
    </source>
</evidence>
<dbReference type="EMBL" id="PDUG01000007">
    <property type="protein sequence ID" value="PIC14995.1"/>
    <property type="molecule type" value="Genomic_DNA"/>
</dbReference>
<comment type="caution">
    <text evidence="1">The sequence shown here is derived from an EMBL/GenBank/DDBJ whole genome shotgun (WGS) entry which is preliminary data.</text>
</comment>
<organism evidence="1 2">
    <name type="scientific">Caenorhabditis nigoni</name>
    <dbReference type="NCBI Taxonomy" id="1611254"/>
    <lineage>
        <taxon>Eukaryota</taxon>
        <taxon>Metazoa</taxon>
        <taxon>Ecdysozoa</taxon>
        <taxon>Nematoda</taxon>
        <taxon>Chromadorea</taxon>
        <taxon>Rhabditida</taxon>
        <taxon>Rhabditina</taxon>
        <taxon>Rhabditomorpha</taxon>
        <taxon>Rhabditoidea</taxon>
        <taxon>Rhabditidae</taxon>
        <taxon>Peloderinae</taxon>
        <taxon>Caenorhabditis</taxon>
    </lineage>
</organism>
<dbReference type="AlphaFoldDB" id="A0A2G5SIP0"/>
<sequence>MKPNIIMKPLGPMLTMETPVQESEEVVLQTFCQELVKSITASEAPTRSETESLTIRDTVKYNELCQTEPQKSSLRLQILL</sequence>
<dbReference type="Proteomes" id="UP000230233">
    <property type="component" value="Unassembled WGS sequence"/>
</dbReference>
<proteinExistence type="predicted"/>
<keyword evidence="2" id="KW-1185">Reference proteome</keyword>
<protein>
    <submittedName>
        <fullName evidence="1">Uncharacterized protein</fullName>
    </submittedName>
</protein>
<name>A0A2G5SIP0_9PELO</name>
<accession>A0A2G5SIP0</accession>
<gene>
    <name evidence="1" type="ORF">B9Z55_027114</name>
</gene>
<evidence type="ECO:0000313" key="2">
    <source>
        <dbReference type="Proteomes" id="UP000230233"/>
    </source>
</evidence>
<reference evidence="2" key="1">
    <citation type="submission" date="2017-10" db="EMBL/GenBank/DDBJ databases">
        <title>Rapid genome shrinkage in a self-fertile nematode reveals novel sperm competition proteins.</title>
        <authorList>
            <person name="Yin D."/>
            <person name="Schwarz E.M."/>
            <person name="Thomas C.G."/>
            <person name="Felde R.L."/>
            <person name="Korf I.F."/>
            <person name="Cutter A.D."/>
            <person name="Schartner C.M."/>
            <person name="Ralston E.J."/>
            <person name="Meyer B.J."/>
            <person name="Haag E.S."/>
        </authorList>
    </citation>
    <scope>NUCLEOTIDE SEQUENCE [LARGE SCALE GENOMIC DNA]</scope>
    <source>
        <strain evidence="2">JU1422</strain>
    </source>
</reference>